<dbReference type="AlphaFoldDB" id="A0A0C3CHD8"/>
<dbReference type="OrthoDB" id="3183258at2759"/>
<evidence type="ECO:0000313" key="4">
    <source>
        <dbReference type="EMBL" id="KIM43041.1"/>
    </source>
</evidence>
<feature type="compositionally biased region" description="Basic and acidic residues" evidence="1">
    <location>
        <begin position="356"/>
        <end position="368"/>
    </location>
</feature>
<feature type="transmembrane region" description="Helical" evidence="2">
    <location>
        <begin position="6"/>
        <end position="23"/>
    </location>
</feature>
<evidence type="ECO:0000256" key="2">
    <source>
        <dbReference type="SAM" id="Phobius"/>
    </source>
</evidence>
<gene>
    <name evidence="4" type="ORF">M413DRAFT_26246</name>
</gene>
<dbReference type="STRING" id="686832.A0A0C3CHD8"/>
<feature type="transmembrane region" description="Helical" evidence="2">
    <location>
        <begin position="147"/>
        <end position="168"/>
    </location>
</feature>
<keyword evidence="2" id="KW-0812">Transmembrane</keyword>
<feature type="transmembrane region" description="Helical" evidence="2">
    <location>
        <begin position="175"/>
        <end position="196"/>
    </location>
</feature>
<feature type="transmembrane region" description="Helical" evidence="2">
    <location>
        <begin position="35"/>
        <end position="54"/>
    </location>
</feature>
<dbReference type="PANTHER" id="PTHR40465:SF1">
    <property type="entry name" value="DUF6534 DOMAIN-CONTAINING PROTEIN"/>
    <property type="match status" value="1"/>
</dbReference>
<keyword evidence="2" id="KW-0472">Membrane</keyword>
<dbReference type="PANTHER" id="PTHR40465">
    <property type="entry name" value="CHROMOSOME 1, WHOLE GENOME SHOTGUN SEQUENCE"/>
    <property type="match status" value="1"/>
</dbReference>
<keyword evidence="2" id="KW-1133">Transmembrane helix</keyword>
<protein>
    <recommendedName>
        <fullName evidence="3">DUF6534 domain-containing protein</fullName>
    </recommendedName>
</protein>
<feature type="region of interest" description="Disordered" evidence="1">
    <location>
        <begin position="317"/>
        <end position="336"/>
    </location>
</feature>
<evidence type="ECO:0000259" key="3">
    <source>
        <dbReference type="Pfam" id="PF20152"/>
    </source>
</evidence>
<evidence type="ECO:0000313" key="5">
    <source>
        <dbReference type="Proteomes" id="UP000053424"/>
    </source>
</evidence>
<proteinExistence type="predicted"/>
<reference evidence="5" key="2">
    <citation type="submission" date="2015-01" db="EMBL/GenBank/DDBJ databases">
        <title>Evolutionary Origins and Diversification of the Mycorrhizal Mutualists.</title>
        <authorList>
            <consortium name="DOE Joint Genome Institute"/>
            <consortium name="Mycorrhizal Genomics Consortium"/>
            <person name="Kohler A."/>
            <person name="Kuo A."/>
            <person name="Nagy L.G."/>
            <person name="Floudas D."/>
            <person name="Copeland A."/>
            <person name="Barry K.W."/>
            <person name="Cichocki N."/>
            <person name="Veneault-Fourrey C."/>
            <person name="LaButti K."/>
            <person name="Lindquist E.A."/>
            <person name="Lipzen A."/>
            <person name="Lundell T."/>
            <person name="Morin E."/>
            <person name="Murat C."/>
            <person name="Riley R."/>
            <person name="Ohm R."/>
            <person name="Sun H."/>
            <person name="Tunlid A."/>
            <person name="Henrissat B."/>
            <person name="Grigoriev I.V."/>
            <person name="Hibbett D.S."/>
            <person name="Martin F."/>
        </authorList>
    </citation>
    <scope>NUCLEOTIDE SEQUENCE [LARGE SCALE GENOMIC DNA]</scope>
    <source>
        <strain evidence="5">h7</strain>
    </source>
</reference>
<feature type="region of interest" description="Disordered" evidence="1">
    <location>
        <begin position="356"/>
        <end position="396"/>
    </location>
</feature>
<dbReference type="Proteomes" id="UP000053424">
    <property type="component" value="Unassembled WGS sequence"/>
</dbReference>
<dbReference type="InterPro" id="IPR045339">
    <property type="entry name" value="DUF6534"/>
</dbReference>
<dbReference type="HOGENOM" id="CLU_046025_2_0_1"/>
<feature type="domain" description="DUF6534" evidence="3">
    <location>
        <begin position="153"/>
        <end position="225"/>
    </location>
</feature>
<feature type="transmembrane region" description="Helical" evidence="2">
    <location>
        <begin position="74"/>
        <end position="95"/>
    </location>
</feature>
<dbReference type="Pfam" id="PF20152">
    <property type="entry name" value="DUF6534"/>
    <property type="match status" value="1"/>
</dbReference>
<name>A0A0C3CHD8_HEBCY</name>
<accession>A0A0C3CHD8</accession>
<dbReference type="EMBL" id="KN831776">
    <property type="protein sequence ID" value="KIM43041.1"/>
    <property type="molecule type" value="Genomic_DNA"/>
</dbReference>
<feature type="transmembrane region" description="Helical" evidence="2">
    <location>
        <begin position="107"/>
        <end position="127"/>
    </location>
</feature>
<evidence type="ECO:0000256" key="1">
    <source>
        <dbReference type="SAM" id="MobiDB-lite"/>
    </source>
</evidence>
<sequence length="396" mass="43577">MFIGFTFNIFLYGVMTTQVYLYFTTYKSDKGWLKLFVLVLLLADTANTIFDFLYLYRSLIVHFGDATYLATANWLFATDPAITGIIASLVQFFFAWRVGVLTRSWPLAGAIVIGSLAGGVGAIATAFEVGHTPQFVKFRNFKSVVILWLASESVTDIVITASLVWHLWVTLIPSVTVQTGLITSLVATLDLIFYLANPTGTHLMFNFPLCKLYTNSLMSSLNSRRGWRYTSSKAGSTALQSEGNLGINTTEDFTILSPTSAGGRKHSSYRASQNIPIRLREGLYPNNRTTSLSRPTPALDLDQNAHPEIFVHVESHRTVDEDESTLPTNHKRDMTPFGTKKQALSVCLSVDTDLSGKESQDDALKKGMDCGFSNGKGGESEPQTSTSDFGDGNLHV</sequence>
<keyword evidence="5" id="KW-1185">Reference proteome</keyword>
<reference evidence="4 5" key="1">
    <citation type="submission" date="2014-04" db="EMBL/GenBank/DDBJ databases">
        <authorList>
            <consortium name="DOE Joint Genome Institute"/>
            <person name="Kuo A."/>
            <person name="Gay G."/>
            <person name="Dore J."/>
            <person name="Kohler A."/>
            <person name="Nagy L.G."/>
            <person name="Floudas D."/>
            <person name="Copeland A."/>
            <person name="Barry K.W."/>
            <person name="Cichocki N."/>
            <person name="Veneault-Fourrey C."/>
            <person name="LaButti K."/>
            <person name="Lindquist E.A."/>
            <person name="Lipzen A."/>
            <person name="Lundell T."/>
            <person name="Morin E."/>
            <person name="Murat C."/>
            <person name="Sun H."/>
            <person name="Tunlid A."/>
            <person name="Henrissat B."/>
            <person name="Grigoriev I.V."/>
            <person name="Hibbett D.S."/>
            <person name="Martin F."/>
            <person name="Nordberg H.P."/>
            <person name="Cantor M.N."/>
            <person name="Hua S.X."/>
        </authorList>
    </citation>
    <scope>NUCLEOTIDE SEQUENCE [LARGE SCALE GENOMIC DNA]</scope>
    <source>
        <strain evidence="5">h7</strain>
    </source>
</reference>
<organism evidence="4 5">
    <name type="scientific">Hebeloma cylindrosporum</name>
    <dbReference type="NCBI Taxonomy" id="76867"/>
    <lineage>
        <taxon>Eukaryota</taxon>
        <taxon>Fungi</taxon>
        <taxon>Dikarya</taxon>
        <taxon>Basidiomycota</taxon>
        <taxon>Agaricomycotina</taxon>
        <taxon>Agaricomycetes</taxon>
        <taxon>Agaricomycetidae</taxon>
        <taxon>Agaricales</taxon>
        <taxon>Agaricineae</taxon>
        <taxon>Hymenogastraceae</taxon>
        <taxon>Hebeloma</taxon>
    </lineage>
</organism>